<dbReference type="EMBL" id="VCEA01000003">
    <property type="protein sequence ID" value="KAB0343247.1"/>
    <property type="molecule type" value="Genomic_DNA"/>
</dbReference>
<keyword evidence="2" id="KW-0472">Membrane</keyword>
<protein>
    <recommendedName>
        <fullName evidence="3">KRAB-related domain-containing protein</fullName>
    </recommendedName>
</protein>
<dbReference type="Proteomes" id="UP000326458">
    <property type="component" value="Unassembled WGS sequence"/>
</dbReference>
<keyword evidence="5" id="KW-1185">Reference proteome</keyword>
<dbReference type="GO" id="GO:0005634">
    <property type="term" value="C:nucleus"/>
    <property type="evidence" value="ECO:0007669"/>
    <property type="project" value="TreeGrafter"/>
</dbReference>
<dbReference type="GO" id="GO:0006355">
    <property type="term" value="P:regulation of DNA-templated transcription"/>
    <property type="evidence" value="ECO:0007669"/>
    <property type="project" value="InterPro"/>
</dbReference>
<accession>A0A5N3V2B2</accession>
<feature type="domain" description="KRAB-related" evidence="3">
    <location>
        <begin position="29"/>
        <end position="92"/>
    </location>
</feature>
<dbReference type="PROSITE" id="PS50806">
    <property type="entry name" value="KRAB_RELATED"/>
    <property type="match status" value="1"/>
</dbReference>
<feature type="compositionally biased region" description="Basic and acidic residues" evidence="1">
    <location>
        <begin position="133"/>
        <end position="142"/>
    </location>
</feature>
<gene>
    <name evidence="4" type="ORF">FD754_020173</name>
</gene>
<dbReference type="PANTHER" id="PTHR14112">
    <property type="entry name" value="SYNOVIAL SARCOMA, X MEMBER"/>
    <property type="match status" value="1"/>
</dbReference>
<dbReference type="InterPro" id="IPR001909">
    <property type="entry name" value="KRAB"/>
</dbReference>
<feature type="region of interest" description="Disordered" evidence="1">
    <location>
        <begin position="133"/>
        <end position="177"/>
    </location>
</feature>
<dbReference type="InterPro" id="IPR036051">
    <property type="entry name" value="KRAB_dom_sf"/>
</dbReference>
<keyword evidence="2" id="KW-0812">Transmembrane</keyword>
<name>A0A5N3V2B2_MUNMU</name>
<comment type="caution">
    <text evidence="4">The sequence shown here is derived from an EMBL/GenBank/DDBJ whole genome shotgun (WGS) entry which is preliminary data.</text>
</comment>
<evidence type="ECO:0000256" key="2">
    <source>
        <dbReference type="SAM" id="Phobius"/>
    </source>
</evidence>
<evidence type="ECO:0000313" key="4">
    <source>
        <dbReference type="EMBL" id="KAB0343247.1"/>
    </source>
</evidence>
<feature type="transmembrane region" description="Helical" evidence="2">
    <location>
        <begin position="12"/>
        <end position="34"/>
    </location>
</feature>
<dbReference type="SMART" id="SM00349">
    <property type="entry name" value="KRAB"/>
    <property type="match status" value="1"/>
</dbReference>
<evidence type="ECO:0000313" key="5">
    <source>
        <dbReference type="Proteomes" id="UP000326458"/>
    </source>
</evidence>
<sequence>MSGGDPELLTLTLSLPGIIGALDWMALSLFWKAFKNISKYFSKQEWARLGYSEKITFVYMKRNYETMTRLVYLALKTSIMKKKKKTSIMLLLLLFPNNNEGTPTLTTGPLSSLEKWILIVCDFQVKKVESKKPVKEKKHSELEPGTSGPEQAQRQLCPRDNESTSSQQSKKTSGKRNNFSYLFGNNSSVFPGHVQVNGLVMGDGSWTGLGPGWAESLLSSS</sequence>
<keyword evidence="2" id="KW-1133">Transmembrane helix</keyword>
<proteinExistence type="predicted"/>
<organism evidence="4 5">
    <name type="scientific">Muntiacus muntjak</name>
    <name type="common">Barking deer</name>
    <name type="synonym">Indian muntjac</name>
    <dbReference type="NCBI Taxonomy" id="9888"/>
    <lineage>
        <taxon>Eukaryota</taxon>
        <taxon>Metazoa</taxon>
        <taxon>Chordata</taxon>
        <taxon>Craniata</taxon>
        <taxon>Vertebrata</taxon>
        <taxon>Euteleostomi</taxon>
        <taxon>Mammalia</taxon>
        <taxon>Eutheria</taxon>
        <taxon>Laurasiatheria</taxon>
        <taxon>Artiodactyla</taxon>
        <taxon>Ruminantia</taxon>
        <taxon>Pecora</taxon>
        <taxon>Cervidae</taxon>
        <taxon>Muntiacinae</taxon>
        <taxon>Muntiacus</taxon>
    </lineage>
</organism>
<evidence type="ECO:0000256" key="1">
    <source>
        <dbReference type="SAM" id="MobiDB-lite"/>
    </source>
</evidence>
<dbReference type="AlphaFoldDB" id="A0A5N3V2B2"/>
<dbReference type="InterPro" id="IPR003655">
    <property type="entry name" value="aKRAB"/>
</dbReference>
<reference evidence="4 5" key="1">
    <citation type="submission" date="2019-06" db="EMBL/GenBank/DDBJ databases">
        <title>Discovery of a novel chromosome fission-fusion reversal in muntjac.</title>
        <authorList>
            <person name="Mudd A.B."/>
            <person name="Bredeson J.V."/>
            <person name="Baum R."/>
            <person name="Hockemeyer D."/>
            <person name="Rokhsar D.S."/>
        </authorList>
    </citation>
    <scope>NUCLEOTIDE SEQUENCE [LARGE SCALE GENOMIC DNA]</scope>
    <source>
        <strain evidence="4">UTSW_UCB_Mm</strain>
        <tissue evidence="4">Fibroblast cell line</tissue>
    </source>
</reference>
<dbReference type="SUPFAM" id="SSF109640">
    <property type="entry name" value="KRAB domain (Kruppel-associated box)"/>
    <property type="match status" value="1"/>
</dbReference>
<evidence type="ECO:0000259" key="3">
    <source>
        <dbReference type="PROSITE" id="PS50806"/>
    </source>
</evidence>
<dbReference type="PANTHER" id="PTHR14112:SF1">
    <property type="entry name" value="KRAB-RELATED DOMAIN-CONTAINING PROTEIN"/>
    <property type="match status" value="1"/>
</dbReference>